<name>A0A2H0DZK2_9BACT</name>
<evidence type="ECO:0000256" key="1">
    <source>
        <dbReference type="SAM" id="Phobius"/>
    </source>
</evidence>
<sequence>MLFLGVFGNFGFYMGGVEMMSRWHMFFSLSSIGILTGVIEAVIISFLFGYIFATLYNHFVK</sequence>
<proteinExistence type="predicted"/>
<comment type="caution">
    <text evidence="2">The sequence shown here is derived from an EMBL/GenBank/DDBJ whole genome shotgun (WGS) entry which is preliminary data.</text>
</comment>
<evidence type="ECO:0000313" key="2">
    <source>
        <dbReference type="EMBL" id="PIP87308.1"/>
    </source>
</evidence>
<dbReference type="AlphaFoldDB" id="A0A2H0DZK2"/>
<dbReference type="EMBL" id="PCTT01000013">
    <property type="protein sequence ID" value="PIP87308.1"/>
    <property type="molecule type" value="Genomic_DNA"/>
</dbReference>
<accession>A0A2H0DZK2</accession>
<reference evidence="2 3" key="1">
    <citation type="submission" date="2017-09" db="EMBL/GenBank/DDBJ databases">
        <title>Depth-based differentiation of microbial function through sediment-hosted aquifers and enrichment of novel symbionts in the deep terrestrial subsurface.</title>
        <authorList>
            <person name="Probst A.J."/>
            <person name="Ladd B."/>
            <person name="Jarett J.K."/>
            <person name="Geller-Mcgrath D.E."/>
            <person name="Sieber C.M."/>
            <person name="Emerson J.B."/>
            <person name="Anantharaman K."/>
            <person name="Thomas B.C."/>
            <person name="Malmstrom R."/>
            <person name="Stieglmeier M."/>
            <person name="Klingl A."/>
            <person name="Woyke T."/>
            <person name="Ryan C.M."/>
            <person name="Banfield J.F."/>
        </authorList>
    </citation>
    <scope>NUCLEOTIDE SEQUENCE [LARGE SCALE GENOMIC DNA]</scope>
    <source>
        <strain evidence="2">CG22_combo_CG10-13_8_21_14_all_36_13</strain>
    </source>
</reference>
<keyword evidence="1" id="KW-1133">Transmembrane helix</keyword>
<evidence type="ECO:0000313" key="3">
    <source>
        <dbReference type="Proteomes" id="UP000231143"/>
    </source>
</evidence>
<keyword evidence="1" id="KW-0472">Membrane</keyword>
<dbReference type="Proteomes" id="UP000231143">
    <property type="component" value="Unassembled WGS sequence"/>
</dbReference>
<feature type="transmembrane region" description="Helical" evidence="1">
    <location>
        <begin position="23"/>
        <end position="56"/>
    </location>
</feature>
<keyword evidence="1" id="KW-0812">Transmembrane</keyword>
<protein>
    <submittedName>
        <fullName evidence="2">Uncharacterized protein</fullName>
    </submittedName>
</protein>
<gene>
    <name evidence="2" type="ORF">COW81_01075</name>
</gene>
<organism evidence="2 3">
    <name type="scientific">Candidatus Campbellbacteria bacterium CG22_combo_CG10-13_8_21_14_all_36_13</name>
    <dbReference type="NCBI Taxonomy" id="1974529"/>
    <lineage>
        <taxon>Bacteria</taxon>
        <taxon>Candidatus Campbelliibacteriota</taxon>
    </lineage>
</organism>